<reference evidence="2 3" key="1">
    <citation type="journal article" date="2024" name="J Genomics">
        <title>Draft genome sequencing and assembly of Favolaschia claudopus CIRM-BRFM 2984 isolated from oak limbs.</title>
        <authorList>
            <person name="Navarro D."/>
            <person name="Drula E."/>
            <person name="Chaduli D."/>
            <person name="Cazenave R."/>
            <person name="Ahrendt S."/>
            <person name="Wang J."/>
            <person name="Lipzen A."/>
            <person name="Daum C."/>
            <person name="Barry K."/>
            <person name="Grigoriev I.V."/>
            <person name="Favel A."/>
            <person name="Rosso M.N."/>
            <person name="Martin F."/>
        </authorList>
    </citation>
    <scope>NUCLEOTIDE SEQUENCE [LARGE SCALE GENOMIC DNA]</scope>
    <source>
        <strain evidence="2 3">CIRM-BRFM 2984</strain>
    </source>
</reference>
<feature type="region of interest" description="Disordered" evidence="1">
    <location>
        <begin position="42"/>
        <end position="61"/>
    </location>
</feature>
<dbReference type="AlphaFoldDB" id="A0AAW0DYW7"/>
<name>A0AAW0DYW7_9AGAR</name>
<comment type="caution">
    <text evidence="2">The sequence shown here is derived from an EMBL/GenBank/DDBJ whole genome shotgun (WGS) entry which is preliminary data.</text>
</comment>
<sequence>MPMYGCRCPRELCGIWNIHRLAPAKIRSGAAVVAMKVVQETAPNQQSHQANSSNIDTEPDCDDSKTIDCRTDLNWNLSPGVVGATGGLGEAPGFQGKPGWLDGVDINRIEKMSTAEFCAGYHLEDDIREKLEDEGFLTFNSLFYENEAALRSWGFNIGSVAEIQAALKRKVAEKHLRDSVVTQRADALDVGGGVGGAGGRGDTLGGVGGTGKGGLYNKNKLRGAAVTVTVRGGRGGAAGPTRNPDPHDTNESSSPTQTPGTGTMADNNVTQIKVEGLFVEGGVGGAGGWAPGRGGQGGEGQGPHIPMDDVKSFRSIDGGTGGVGGDAVRYGGGGGEGGAPELPTLLLSISEATRRKIQRAPLEDLDLHPDLLKLLKDNGFRTVWGLLELHDTDLASDPRFKPGYPRVLQADLDRFCSNY</sequence>
<organism evidence="2 3">
    <name type="scientific">Favolaschia claudopus</name>
    <dbReference type="NCBI Taxonomy" id="2862362"/>
    <lineage>
        <taxon>Eukaryota</taxon>
        <taxon>Fungi</taxon>
        <taxon>Dikarya</taxon>
        <taxon>Basidiomycota</taxon>
        <taxon>Agaricomycotina</taxon>
        <taxon>Agaricomycetes</taxon>
        <taxon>Agaricomycetidae</taxon>
        <taxon>Agaricales</taxon>
        <taxon>Marasmiineae</taxon>
        <taxon>Mycenaceae</taxon>
        <taxon>Favolaschia</taxon>
    </lineage>
</organism>
<evidence type="ECO:0000313" key="3">
    <source>
        <dbReference type="Proteomes" id="UP001362999"/>
    </source>
</evidence>
<feature type="region of interest" description="Disordered" evidence="1">
    <location>
        <begin position="230"/>
        <end position="265"/>
    </location>
</feature>
<evidence type="ECO:0000313" key="2">
    <source>
        <dbReference type="EMBL" id="KAK7056034.1"/>
    </source>
</evidence>
<accession>A0AAW0DYW7</accession>
<feature type="compositionally biased region" description="Low complexity" evidence="1">
    <location>
        <begin position="252"/>
        <end position="263"/>
    </location>
</feature>
<keyword evidence="3" id="KW-1185">Reference proteome</keyword>
<gene>
    <name evidence="2" type="ORF">R3P38DRAFT_1374843</name>
</gene>
<protein>
    <submittedName>
        <fullName evidence="2">Uncharacterized protein</fullName>
    </submittedName>
</protein>
<feature type="compositionally biased region" description="Polar residues" evidence="1">
    <location>
        <begin position="42"/>
        <end position="56"/>
    </location>
</feature>
<evidence type="ECO:0000256" key="1">
    <source>
        <dbReference type="SAM" id="MobiDB-lite"/>
    </source>
</evidence>
<dbReference type="Proteomes" id="UP001362999">
    <property type="component" value="Unassembled WGS sequence"/>
</dbReference>
<dbReference type="EMBL" id="JAWWNJ010000005">
    <property type="protein sequence ID" value="KAK7056034.1"/>
    <property type="molecule type" value="Genomic_DNA"/>
</dbReference>
<proteinExistence type="predicted"/>